<evidence type="ECO:0000313" key="2">
    <source>
        <dbReference type="Proteomes" id="UP000789375"/>
    </source>
</evidence>
<dbReference type="AlphaFoldDB" id="A0A9N9EWQ2"/>
<dbReference type="EMBL" id="CAJVPP010008034">
    <property type="protein sequence ID" value="CAG8693694.1"/>
    <property type="molecule type" value="Genomic_DNA"/>
</dbReference>
<keyword evidence="2" id="KW-1185">Reference proteome</keyword>
<dbReference type="Proteomes" id="UP000789375">
    <property type="component" value="Unassembled WGS sequence"/>
</dbReference>
<gene>
    <name evidence="1" type="ORF">FMOSSE_LOCUS13472</name>
</gene>
<feature type="non-terminal residue" evidence="1">
    <location>
        <position position="46"/>
    </location>
</feature>
<accession>A0A9N9EWQ2</accession>
<organism evidence="1 2">
    <name type="scientific">Funneliformis mosseae</name>
    <name type="common">Endomycorrhizal fungus</name>
    <name type="synonym">Glomus mosseae</name>
    <dbReference type="NCBI Taxonomy" id="27381"/>
    <lineage>
        <taxon>Eukaryota</taxon>
        <taxon>Fungi</taxon>
        <taxon>Fungi incertae sedis</taxon>
        <taxon>Mucoromycota</taxon>
        <taxon>Glomeromycotina</taxon>
        <taxon>Glomeromycetes</taxon>
        <taxon>Glomerales</taxon>
        <taxon>Glomeraceae</taxon>
        <taxon>Funneliformis</taxon>
    </lineage>
</organism>
<name>A0A9N9EWQ2_FUNMO</name>
<protein>
    <submittedName>
        <fullName evidence="1">9229_t:CDS:1</fullName>
    </submittedName>
</protein>
<comment type="caution">
    <text evidence="1">The sequence shown here is derived from an EMBL/GenBank/DDBJ whole genome shotgun (WGS) entry which is preliminary data.</text>
</comment>
<evidence type="ECO:0000313" key="1">
    <source>
        <dbReference type="EMBL" id="CAG8693694.1"/>
    </source>
</evidence>
<proteinExistence type="predicted"/>
<reference evidence="1" key="1">
    <citation type="submission" date="2021-06" db="EMBL/GenBank/DDBJ databases">
        <authorList>
            <person name="Kallberg Y."/>
            <person name="Tangrot J."/>
            <person name="Rosling A."/>
        </authorList>
    </citation>
    <scope>NUCLEOTIDE SEQUENCE</scope>
    <source>
        <strain evidence="1">87-6 pot B 2015</strain>
    </source>
</reference>
<sequence length="46" mass="5264">MYNRTVTESELVKFSEELRNAANNLKIACMSLRSCYVTEASSVQEF</sequence>